<dbReference type="Gene3D" id="2.40.10.10">
    <property type="entry name" value="Trypsin-like serine proteases"/>
    <property type="match status" value="2"/>
</dbReference>
<dbReference type="PANTHER" id="PTHR43343">
    <property type="entry name" value="PEPTIDASE S12"/>
    <property type="match status" value="1"/>
</dbReference>
<evidence type="ECO:0000313" key="7">
    <source>
        <dbReference type="Proteomes" id="UP000198680"/>
    </source>
</evidence>
<dbReference type="InterPro" id="IPR006311">
    <property type="entry name" value="TAT_signal"/>
</dbReference>
<dbReference type="PRINTS" id="PR00834">
    <property type="entry name" value="PROTEASES2C"/>
</dbReference>
<dbReference type="InterPro" id="IPR051201">
    <property type="entry name" value="Chloro_Bact_Ser_Proteases"/>
</dbReference>
<feature type="signal peptide" evidence="5">
    <location>
        <begin position="1"/>
        <end position="36"/>
    </location>
</feature>
<dbReference type="SUPFAM" id="SSF50494">
    <property type="entry name" value="Trypsin-like serine proteases"/>
    <property type="match status" value="1"/>
</dbReference>
<dbReference type="RefSeq" id="WP_175479481.1">
    <property type="nucleotide sequence ID" value="NZ_FNHE01000003.1"/>
</dbReference>
<feature type="region of interest" description="Disordered" evidence="4">
    <location>
        <begin position="312"/>
        <end position="338"/>
    </location>
</feature>
<evidence type="ECO:0000256" key="4">
    <source>
        <dbReference type="SAM" id="MobiDB-lite"/>
    </source>
</evidence>
<dbReference type="InterPro" id="IPR043504">
    <property type="entry name" value="Peptidase_S1_PA_chymotrypsin"/>
</dbReference>
<keyword evidence="5" id="KW-0732">Signal</keyword>
<dbReference type="PROSITE" id="PS00134">
    <property type="entry name" value="TRYPSIN_HIS"/>
    <property type="match status" value="1"/>
</dbReference>
<reference evidence="7" key="1">
    <citation type="submission" date="2016-10" db="EMBL/GenBank/DDBJ databases">
        <authorList>
            <person name="Varghese N."/>
            <person name="Submissions S."/>
        </authorList>
    </citation>
    <scope>NUCLEOTIDE SEQUENCE [LARGE SCALE GENOMIC DNA]</scope>
    <source>
        <strain evidence="7">DSM 45419</strain>
    </source>
</reference>
<sequence length="441" mass="45319">MTASLRRLSRRTLATAVLSAATGAALLATTPVAALADEPGSGSSPTSPADAEKAIVHLQIEYQAHVEYQSAGRWVRSAEPVVLPAGQCSGWFADSSGHIVTAGHCVEDDPAEIRSEVLTTFLADAGIPQPPARTLAGWRVVGVQGEAEPTRIVRASQPSTVEGSVLDDSLTAEVLDWRSFHEGDVALLKINNLEESTPYLSVATAPAAPGDQVTAIGYPGNVQDVTDVDRLRASFKSGTVSSVQTSPTGVSTTEINAEVAPGMSGGPTVDTDGAVIGVNSSYLGDLQNFNFITDGTALRTFLEHRGVDLHLSSGEGGTTGEGTSSPALDPAAAAQGADPSTWPYAAGAGALLVAAGGVFLQRRRPSLATASAASEAPAAGRPARAEAPAAGRPARAEATRFVGRPDGFVLSRTPVVRRATCAHTGNAPGTRFCRDCGHRLD</sequence>
<dbReference type="PANTHER" id="PTHR43343:SF3">
    <property type="entry name" value="PROTEASE DO-LIKE 8, CHLOROPLASTIC"/>
    <property type="match status" value="1"/>
</dbReference>
<dbReference type="STRING" id="1137991.SAMN05660642_01564"/>
<protein>
    <submittedName>
        <fullName evidence="6">Trypsin-like peptidase domain-containing protein</fullName>
    </submittedName>
</protein>
<evidence type="ECO:0000256" key="1">
    <source>
        <dbReference type="ARBA" id="ARBA00010541"/>
    </source>
</evidence>
<keyword evidence="7" id="KW-1185">Reference proteome</keyword>
<dbReference type="InterPro" id="IPR009003">
    <property type="entry name" value="Peptidase_S1_PA"/>
</dbReference>
<dbReference type="Pfam" id="PF13365">
    <property type="entry name" value="Trypsin_2"/>
    <property type="match status" value="1"/>
</dbReference>
<feature type="chain" id="PRO_5011575117" evidence="5">
    <location>
        <begin position="37"/>
        <end position="441"/>
    </location>
</feature>
<dbReference type="GO" id="GO:0004252">
    <property type="term" value="F:serine-type endopeptidase activity"/>
    <property type="evidence" value="ECO:0007669"/>
    <property type="project" value="InterPro"/>
</dbReference>
<name>A0A1G9Q9M2_9ACTN</name>
<feature type="region of interest" description="Disordered" evidence="4">
    <location>
        <begin position="370"/>
        <end position="398"/>
    </location>
</feature>
<evidence type="ECO:0000256" key="2">
    <source>
        <dbReference type="ARBA" id="ARBA00022670"/>
    </source>
</evidence>
<accession>A0A1G9Q9M2</accession>
<proteinExistence type="inferred from homology"/>
<gene>
    <name evidence="6" type="ORF">SAMN05660642_01564</name>
</gene>
<dbReference type="Proteomes" id="UP000198680">
    <property type="component" value="Unassembled WGS sequence"/>
</dbReference>
<evidence type="ECO:0000256" key="5">
    <source>
        <dbReference type="SAM" id="SignalP"/>
    </source>
</evidence>
<comment type="similarity">
    <text evidence="1">Belongs to the peptidase S1C family.</text>
</comment>
<evidence type="ECO:0000313" key="6">
    <source>
        <dbReference type="EMBL" id="SDM07620.1"/>
    </source>
</evidence>
<dbReference type="EMBL" id="FNHE01000003">
    <property type="protein sequence ID" value="SDM07620.1"/>
    <property type="molecule type" value="Genomic_DNA"/>
</dbReference>
<keyword evidence="2" id="KW-0645">Protease</keyword>
<dbReference type="PROSITE" id="PS51318">
    <property type="entry name" value="TAT"/>
    <property type="match status" value="1"/>
</dbReference>
<keyword evidence="3" id="KW-0378">Hydrolase</keyword>
<feature type="compositionally biased region" description="Low complexity" evidence="4">
    <location>
        <begin position="321"/>
        <end position="338"/>
    </location>
</feature>
<organism evidence="6 7">
    <name type="scientific">Geodermatophilus siccatus</name>
    <dbReference type="NCBI Taxonomy" id="1137991"/>
    <lineage>
        <taxon>Bacteria</taxon>
        <taxon>Bacillati</taxon>
        <taxon>Actinomycetota</taxon>
        <taxon>Actinomycetes</taxon>
        <taxon>Geodermatophilales</taxon>
        <taxon>Geodermatophilaceae</taxon>
        <taxon>Geodermatophilus</taxon>
    </lineage>
</organism>
<feature type="compositionally biased region" description="Low complexity" evidence="4">
    <location>
        <begin position="370"/>
        <end position="393"/>
    </location>
</feature>
<dbReference type="GO" id="GO:0006508">
    <property type="term" value="P:proteolysis"/>
    <property type="evidence" value="ECO:0007669"/>
    <property type="project" value="UniProtKB-KW"/>
</dbReference>
<dbReference type="AlphaFoldDB" id="A0A1G9Q9M2"/>
<dbReference type="InterPro" id="IPR018114">
    <property type="entry name" value="TRYPSIN_HIS"/>
</dbReference>
<evidence type="ECO:0000256" key="3">
    <source>
        <dbReference type="ARBA" id="ARBA00022801"/>
    </source>
</evidence>
<dbReference type="InterPro" id="IPR001940">
    <property type="entry name" value="Peptidase_S1C"/>
</dbReference>